<gene>
    <name evidence="5" type="ORF">ICL07_20655</name>
</gene>
<organism evidence="5 6">
    <name type="scientific">Chitinophaga qingshengii</name>
    <dbReference type="NCBI Taxonomy" id="1569794"/>
    <lineage>
        <taxon>Bacteria</taxon>
        <taxon>Pseudomonadati</taxon>
        <taxon>Bacteroidota</taxon>
        <taxon>Chitinophagia</taxon>
        <taxon>Chitinophagales</taxon>
        <taxon>Chitinophagaceae</taxon>
        <taxon>Chitinophaga</taxon>
    </lineage>
</organism>
<evidence type="ECO:0000256" key="2">
    <source>
        <dbReference type="ARBA" id="ARBA00023125"/>
    </source>
</evidence>
<dbReference type="PRINTS" id="PR00598">
    <property type="entry name" value="HTHMARR"/>
</dbReference>
<sequence length="144" mass="16578">MEAAQKAFFDTYTDFQCFMIAQVNKGDFNGVGATHYNIVEYLYRNGPNTGKDLARKFHISAPAISRHVKFLLEKKLLAQKQTAEDRRAFLLEVTEKGKQLVNGSETQRHSVTTRISRQLPKKELEQFTRMLQKVVDILKQEGEN</sequence>
<dbReference type="RefSeq" id="WP_188089942.1">
    <property type="nucleotide sequence ID" value="NZ_JACVFC010000003.1"/>
</dbReference>
<dbReference type="Proteomes" id="UP000659124">
    <property type="component" value="Unassembled WGS sequence"/>
</dbReference>
<keyword evidence="1" id="KW-0805">Transcription regulation</keyword>
<evidence type="ECO:0000259" key="4">
    <source>
        <dbReference type="PROSITE" id="PS50995"/>
    </source>
</evidence>
<proteinExistence type="predicted"/>
<protein>
    <submittedName>
        <fullName evidence="5">MarR family transcriptional regulator</fullName>
    </submittedName>
</protein>
<dbReference type="SMART" id="SM00347">
    <property type="entry name" value="HTH_MARR"/>
    <property type="match status" value="1"/>
</dbReference>
<dbReference type="InterPro" id="IPR000835">
    <property type="entry name" value="HTH_MarR-typ"/>
</dbReference>
<dbReference type="Pfam" id="PF12802">
    <property type="entry name" value="MarR_2"/>
    <property type="match status" value="1"/>
</dbReference>
<comment type="caution">
    <text evidence="5">The sequence shown here is derived from an EMBL/GenBank/DDBJ whole genome shotgun (WGS) entry which is preliminary data.</text>
</comment>
<evidence type="ECO:0000313" key="5">
    <source>
        <dbReference type="EMBL" id="MBC9932810.1"/>
    </source>
</evidence>
<dbReference type="EMBL" id="JACVFC010000003">
    <property type="protein sequence ID" value="MBC9932810.1"/>
    <property type="molecule type" value="Genomic_DNA"/>
</dbReference>
<feature type="domain" description="HTH marR-type" evidence="4">
    <location>
        <begin position="1"/>
        <end position="136"/>
    </location>
</feature>
<reference evidence="5 6" key="1">
    <citation type="submission" date="2020-09" db="EMBL/GenBank/DDBJ databases">
        <title>Genome sequences of type strains of Chitinophaga qingshengii and Chitinophaga varians.</title>
        <authorList>
            <person name="Kittiwongwattana C."/>
        </authorList>
    </citation>
    <scope>NUCLEOTIDE SEQUENCE [LARGE SCALE GENOMIC DNA]</scope>
    <source>
        <strain evidence="5 6">JCM 30026</strain>
    </source>
</reference>
<name>A0ABR7TQP9_9BACT</name>
<accession>A0ABR7TQP9</accession>
<evidence type="ECO:0000256" key="1">
    <source>
        <dbReference type="ARBA" id="ARBA00023015"/>
    </source>
</evidence>
<evidence type="ECO:0000256" key="3">
    <source>
        <dbReference type="ARBA" id="ARBA00023163"/>
    </source>
</evidence>
<dbReference type="Gene3D" id="1.10.10.10">
    <property type="entry name" value="Winged helix-like DNA-binding domain superfamily/Winged helix DNA-binding domain"/>
    <property type="match status" value="1"/>
</dbReference>
<dbReference type="PANTHER" id="PTHR42756:SF1">
    <property type="entry name" value="TRANSCRIPTIONAL REPRESSOR OF EMRAB OPERON"/>
    <property type="match status" value="1"/>
</dbReference>
<dbReference type="InterPro" id="IPR036390">
    <property type="entry name" value="WH_DNA-bd_sf"/>
</dbReference>
<evidence type="ECO:0000313" key="6">
    <source>
        <dbReference type="Proteomes" id="UP000659124"/>
    </source>
</evidence>
<dbReference type="PROSITE" id="PS50995">
    <property type="entry name" value="HTH_MARR_2"/>
    <property type="match status" value="1"/>
</dbReference>
<dbReference type="PANTHER" id="PTHR42756">
    <property type="entry name" value="TRANSCRIPTIONAL REGULATOR, MARR"/>
    <property type="match status" value="1"/>
</dbReference>
<keyword evidence="6" id="KW-1185">Reference proteome</keyword>
<keyword evidence="2" id="KW-0238">DNA-binding</keyword>
<dbReference type="SUPFAM" id="SSF46785">
    <property type="entry name" value="Winged helix' DNA-binding domain"/>
    <property type="match status" value="1"/>
</dbReference>
<dbReference type="InterPro" id="IPR036388">
    <property type="entry name" value="WH-like_DNA-bd_sf"/>
</dbReference>
<keyword evidence="3" id="KW-0804">Transcription</keyword>